<keyword evidence="1" id="KW-1133">Transmembrane helix</keyword>
<proteinExistence type="predicted"/>
<dbReference type="KEGG" id="dcm:NIES806_11890"/>
<name>A0A1Z4V0U0_9CYAN</name>
<keyword evidence="3" id="KW-1185">Reference proteome</keyword>
<accession>A0A1Z4V0U0</accession>
<keyword evidence="1" id="KW-0472">Membrane</keyword>
<organism evidence="2 3">
    <name type="scientific">Dolichospermum compactum NIES-806</name>
    <dbReference type="NCBI Taxonomy" id="1973481"/>
    <lineage>
        <taxon>Bacteria</taxon>
        <taxon>Bacillati</taxon>
        <taxon>Cyanobacteriota</taxon>
        <taxon>Cyanophyceae</taxon>
        <taxon>Nostocales</taxon>
        <taxon>Aphanizomenonaceae</taxon>
        <taxon>Dolichospermum</taxon>
        <taxon>Dolichospermum compactum</taxon>
    </lineage>
</organism>
<reference evidence="2 3" key="1">
    <citation type="submission" date="2017-06" db="EMBL/GenBank/DDBJ databases">
        <title>Genome sequencing of cyanobaciteial culture collection at National Institute for Environmental Studies (NIES).</title>
        <authorList>
            <person name="Hirose Y."/>
            <person name="Shimura Y."/>
            <person name="Fujisawa T."/>
            <person name="Nakamura Y."/>
            <person name="Kawachi M."/>
        </authorList>
    </citation>
    <scope>NUCLEOTIDE SEQUENCE [LARGE SCALE GENOMIC DNA]</scope>
    <source>
        <strain evidence="2 3">NIES-806</strain>
    </source>
</reference>
<dbReference type="EMBL" id="AP018316">
    <property type="protein sequence ID" value="BAZ84989.1"/>
    <property type="molecule type" value="Genomic_DNA"/>
</dbReference>
<dbReference type="AlphaFoldDB" id="A0A1Z4V0U0"/>
<dbReference type="Proteomes" id="UP000218702">
    <property type="component" value="Chromosome"/>
</dbReference>
<protein>
    <submittedName>
        <fullName evidence="2">Uncharacterized protein</fullName>
    </submittedName>
</protein>
<evidence type="ECO:0000313" key="2">
    <source>
        <dbReference type="EMBL" id="BAZ84989.1"/>
    </source>
</evidence>
<sequence length="130" mass="14899">MLPNIYPVYEKKQCHYFNLMFLNMSFFCSLLLLPLKHWRMVTLMRSLIFGLKFWGGGNAIPVFLNSAGKGSLLDISGKDCRDVPWNVSTGVSCHAYLIFGDVYWSANYTKSQLNHKLSNLVNIINIKQKC</sequence>
<gene>
    <name evidence="2" type="ORF">NIES806_11890</name>
</gene>
<evidence type="ECO:0000313" key="3">
    <source>
        <dbReference type="Proteomes" id="UP000218702"/>
    </source>
</evidence>
<feature type="transmembrane region" description="Helical" evidence="1">
    <location>
        <begin position="16"/>
        <end position="35"/>
    </location>
</feature>
<evidence type="ECO:0000256" key="1">
    <source>
        <dbReference type="SAM" id="Phobius"/>
    </source>
</evidence>
<keyword evidence="1" id="KW-0812">Transmembrane</keyword>